<name>A0A8H7SKH1_9FUNG</name>
<feature type="domain" description="Csf1 N-terminal" evidence="3">
    <location>
        <begin position="282"/>
        <end position="708"/>
    </location>
</feature>
<evidence type="ECO:0000256" key="1">
    <source>
        <dbReference type="SAM" id="MobiDB-lite"/>
    </source>
</evidence>
<dbReference type="EMBL" id="JAEPRE010000250">
    <property type="protein sequence ID" value="KAG2229708.1"/>
    <property type="molecule type" value="Genomic_DNA"/>
</dbReference>
<evidence type="ECO:0000256" key="2">
    <source>
        <dbReference type="SAM" id="Phobius"/>
    </source>
</evidence>
<keyword evidence="2" id="KW-1133">Transmembrane helix</keyword>
<feature type="region of interest" description="Disordered" evidence="1">
    <location>
        <begin position="2559"/>
        <end position="2583"/>
    </location>
</feature>
<dbReference type="GO" id="GO:0006113">
    <property type="term" value="P:fermentation"/>
    <property type="evidence" value="ECO:0007669"/>
    <property type="project" value="InterPro"/>
</dbReference>
<dbReference type="GO" id="GO:0016020">
    <property type="term" value="C:membrane"/>
    <property type="evidence" value="ECO:0007669"/>
    <property type="project" value="InterPro"/>
</dbReference>
<feature type="compositionally biased region" description="Low complexity" evidence="1">
    <location>
        <begin position="1087"/>
        <end position="1096"/>
    </location>
</feature>
<protein>
    <submittedName>
        <fullName evidence="5">Uncharacterized protein</fullName>
    </submittedName>
</protein>
<comment type="caution">
    <text evidence="5">The sequence shown here is derived from an EMBL/GenBank/DDBJ whole genome shotgun (WGS) entry which is preliminary data.</text>
</comment>
<dbReference type="Proteomes" id="UP000613177">
    <property type="component" value="Unassembled WGS sequence"/>
</dbReference>
<organism evidence="5 6">
    <name type="scientific">Thamnidium elegans</name>
    <dbReference type="NCBI Taxonomy" id="101142"/>
    <lineage>
        <taxon>Eukaryota</taxon>
        <taxon>Fungi</taxon>
        <taxon>Fungi incertae sedis</taxon>
        <taxon>Mucoromycota</taxon>
        <taxon>Mucoromycotina</taxon>
        <taxon>Mucoromycetes</taxon>
        <taxon>Mucorales</taxon>
        <taxon>Mucorineae</taxon>
        <taxon>Mucoraceae</taxon>
        <taxon>Thamnidium</taxon>
    </lineage>
</organism>
<sequence length="3418" mass="385777">MADTNVQSITDFWLFVVYCLVVIVAVIFFLFYFNRAVGQGLTFFVNQYTWRRYNAYIEVDSIRVSLLGGRILFKNLRYLSTNQSVSIVKGHISFRYWLFNVRKAEDDKIGKTKDLPCRIVCSVEGLEWFFYNNVPAYEKMKDVLGLSTTVTTSSEQEKPSDINGTPDPEKQTPINVDNSLMERLMPIQIECTTGAVMIGNTELKSMLIFEAAKMDGIYSITESRSAMDFYKAVFDTILIKPQISIKDNMDFTKVDENPERVIQSLSRERSGSESESGNTTYHEEYARVNNIIECKEVILTYYQDYAGPVPTPEASDTFPGIGIDIGNGGLPPEWGIRLSLKDATIHYGPWADRQRSAIQDYFFPNSHRQNIPTTRLKPGQSRVATSFETYIEFLNEGKLRVPTREKTKDWKYTSGGSDIDVASDGYYSRPYGWLNVKVGDGSVVKVATPFAIGPNGHEMMVDIALKEVDITTSVNYASFIQSNRIEIRIKMPAPLEWNGFRCWDIKIVPKKPTIFLLRDHVFLLQDLVQDWGSTPPADLLHFCPIVYQIQCILENPIIFLCVNEHNVINNPNSIEDNAFLKVQTQRLTVDLTLPFTEYQSETTAIKFFVTAEHCSAGLSLQNSHTLNSFMREDDANAAVVVKLTVDGSYDFYSTVDVLRHIESCNLHVKIDGATVKLFGTLIRYLFLLKDNYFGAWNNFSTIDEYRRRRSNHQEWLEQKKKQSDAKSVADPFEAYVLLELEDGVMLLPENLYECSRYSQFEFRELQVELRNLDVYLDLYVNISPITLSRDSNPNPQTKEGFFRIKNARDPKNYLYIDGFNVYAHRLFGPLPDCATYVCQWEFDLGRISGEIKPSFLLGLACFSQSFAYNLIDEDNAVPQEMESKDLPDVTFMKLYVQEVDLCLMSMNSATNICLKEGILLEFDNLINAKYSQRISLKIPSILTRCLANPDQARGDNSFEESEYSWVEVAKVDLGLNVTVFRHTAVWKKARNEQQNFIRSQDYLTRRCVRLYEEEEDTVSQHSQSSMPSVDGHHVGVVYAPPFRPFMFGRVEDKSVLRDTSSYTASDSSTSRNRGYSNPVSMTSPHPSSVSDCIYSDSSDEQSNYDIDELTYETRSLHSAISRDNESFYTAKDSENDDDDSITDDYSIISSNYNHFTGEGSFSDEDQRGRDEKNIAEKNLTAAIPPSIPYSDYLRRYKVTRSNSESDHHGSFFHSFIPPSRPKFIPEKSYEEKCKPFYDSFKEPDDYFMDETDELDVERRVDAQAKGNEVTATTVIEATRPMTILLTPILVKIVQELAEEIIKDDWDLETMLDALQMEYIGQLTRYLTDQYICTRFAVILPQAYFHFIQNVTIPDDLTSYKNGEAYVKTQYNIEDNVLCSADIFLNDFRMIGSVKFEDYAFDEKKKKVVESNMVLQESRVHIDVSDVGSKVQYISKQHERQSMAFGIPRGCLRNKDMYSNQDDYETLVDELVMLDLAVSSFSFKWLGARTPNYAELNTKSIDTIIITESVEILLGAVYSWLVFVDDLKGILESFQDQRTRQVQVFINELADFSITTGVLGDPLFLTTPTTMLRLGSRNFRNDVGWKLLARMRHCLRSLPLSRREELQYRLTSGGALQDINSDKMFKNVVKTFSRWRNWEVGYNDISNSRLFTQPFKQLSEKNGVVSKNITDEVVKFLTSSANFAKLRFGNFHFVIYEEETAELSKEDNGISIGPFEFLLECLFKTSSISNVSESSDGIRRTVATMDGYLDIITKISLGDIKISANPIILAFARHMLLVQRVFTTKLHNLSHSKKSPTPLNDSSTTINARSSSIAKSTPSESLEFSFDSLLSKVDVVAQALVSLDSIKVVAHAQELRMCAVISGAQGSALFSNPKLASLQLVSHDRADSDTGSGKRSSNRTSRKNAQTEPRLVLEAAGGINSIDIKFKEELHRNNLITDSTLLGISLEKANVNANISQITKSSKKHGKTENTKDVLNVFSNIHKFRIHAPQSLLRLYGFIESWQTEQGRRYHFMFQNLVREWEEQRKDVSTPPSISEQRNSTQIPPPTTKKLDIKLQFLLNEFLVISDLLPSLSVEYRILDFFVMVNETHPKASPVYMYTFQLSEQVVHLITKDTKKKKAPEHNNTSTFSIPGIRSTGSLRNEVIRGTSQLKLKSMISVDLISMSLNVSLIDSLLTAQSLVGNEVSELVEVLSYSKPSRNSTVAPPESNDSPKRIFKYTVDISLDGLRVSAASPSALCIFRSNVLQASISNDNIVGMEASTSNQLTWKLQAKNFSLSLDHNTIEDIDSTISEDDAVYQPNCLAYILVELSVQNYLPTCTNEKCTKETHTHDKDKDFDTLFINFARIQTVMQPIALGKLAEMYIYYDAELRKKKMMKKAEIDQLSANTKRIVQSISIKNEWPKVLQEETQSLLEGKIICLRVRRLGVAIPLGIVSELPSSGASKSVSALLLSVSSIEFLTKNIEKGALQLDNIALQFVKRFDQDKSEHFIAENHPRTNQISLPSISCHVSAVNAKPLQSVKADAQVRGFEIDVDGTIADYINTLSIIYVKSMSRVEKFTTKSNFSSKSGSPSSSAKPSPMTEMPNTSEVVHLDIECKFICDSGTIRMYPKRNSGDVFKSRKRSKSLHIRTGFDPKSNDGNMATVNLPGLSAWLTYQTPLGAHASVANAPRRFHADILIRESQNTLHPALVQFLREAVEGLKVGIQQSSERKAVRESSAEIESNLNASLFLRLSRTQLDLSCHPSSKVLCSLGWEESEFLMNAFSQDTTSRTMSCVGSVREITAMVKHHFSPEACLNVRLDRILFNAMLTSQRKEGCPNDDISIIIELPNIYGDINMRHLQDLLILNSCWFGQPIISDHVSKPDVSKPHRLVNEASNNSLNVILGEFDTECATDPDQITDHINAKQVNAITSSHPPAPFSKHIAVCVQTIRFSVDMGQNIGKITLSPESISFQLHHVPNVSKGLSLTLDEIKILSEGRLSGSADFKRMVIQGRIDKSNDIDKEMASVCIRSDGFKAVFEYEYQNILDAIQQSLELNINLIRVAEKYNLDLSINLEALVARLSIKTVPVIITMAQKFEELLQKKKAEAGIRSDYDLPTKLNPKANIVVPPSVSSKKDKDLYEKSTVNSKVSLRIKAIEVIIYPSQFQDSDNVNIRAQQFKIDLDEMPRDEMGVHRKLVITLASAALAKNVPGKELMLLYNAPLPPASSKPKNLDGTKIFGIPGTEITMESTQLENKIAHEFSSVFAGRVSVSLNIGLIKYLQEMINMFNIQLSRALEKNSDQLHPFGEPSTPVSMTSTLDDGEDYGGSFSRKSSSVSDASRRLTLDSNSSFTVQTPSIEAIPATVNETDKLTEISAPKEEFVYSSINAVNFQPQLQVMGDATPPVEWLGLKRERIPGLVHENITLHLDQLVKVIWDIFESQTN</sequence>
<dbReference type="PANTHER" id="PTHR32085">
    <property type="entry name" value="PROTEIN CSF1"/>
    <property type="match status" value="1"/>
</dbReference>
<evidence type="ECO:0000259" key="3">
    <source>
        <dbReference type="Pfam" id="PF21678"/>
    </source>
</evidence>
<feature type="region of interest" description="Disordered" evidence="1">
    <location>
        <begin position="3276"/>
        <end position="3309"/>
    </location>
</feature>
<accession>A0A8H7SKH1</accession>
<evidence type="ECO:0000313" key="6">
    <source>
        <dbReference type="Proteomes" id="UP000613177"/>
    </source>
</evidence>
<gene>
    <name evidence="5" type="ORF">INT48_004225</name>
</gene>
<dbReference type="PANTHER" id="PTHR32085:SF3">
    <property type="entry name" value="PROTEIN CSF1"/>
    <property type="match status" value="1"/>
</dbReference>
<dbReference type="InterPro" id="IPR048636">
    <property type="entry name" value="Csf1_N"/>
</dbReference>
<keyword evidence="6" id="KW-1185">Reference proteome</keyword>
<dbReference type="Pfam" id="PF25038">
    <property type="entry name" value="Csf1_C"/>
    <property type="match status" value="1"/>
</dbReference>
<proteinExistence type="predicted"/>
<feature type="compositionally biased region" description="Low complexity" evidence="1">
    <location>
        <begin position="2559"/>
        <end position="2576"/>
    </location>
</feature>
<feature type="compositionally biased region" description="Polar residues" evidence="1">
    <location>
        <begin position="1071"/>
        <end position="1086"/>
    </location>
</feature>
<feature type="region of interest" description="Disordered" evidence="1">
    <location>
        <begin position="1882"/>
        <end position="1908"/>
    </location>
</feature>
<feature type="region of interest" description="Disordered" evidence="1">
    <location>
        <begin position="151"/>
        <end position="173"/>
    </location>
</feature>
<keyword evidence="2" id="KW-0472">Membrane</keyword>
<dbReference type="InterPro" id="IPR029636">
    <property type="entry name" value="Csf1"/>
</dbReference>
<feature type="region of interest" description="Disordered" evidence="1">
    <location>
        <begin position="1058"/>
        <end position="1101"/>
    </location>
</feature>
<feature type="domain" description="Csf1 C-terminal region" evidence="4">
    <location>
        <begin position="2667"/>
        <end position="3261"/>
    </location>
</feature>
<feature type="transmembrane region" description="Helical" evidence="2">
    <location>
        <begin position="12"/>
        <end position="33"/>
    </location>
</feature>
<reference evidence="5" key="1">
    <citation type="submission" date="2021-01" db="EMBL/GenBank/DDBJ databases">
        <title>Metabolic potential, ecology and presence of endohyphal bacteria is reflected in genomic diversity of Mucoromycotina.</title>
        <authorList>
            <person name="Muszewska A."/>
            <person name="Okrasinska A."/>
            <person name="Steczkiewicz K."/>
            <person name="Drgas O."/>
            <person name="Orlowska M."/>
            <person name="Perlinska-Lenart U."/>
            <person name="Aleksandrzak-Piekarczyk T."/>
            <person name="Szatraj K."/>
            <person name="Zielenkiewicz U."/>
            <person name="Pilsyk S."/>
            <person name="Malc E."/>
            <person name="Mieczkowski P."/>
            <person name="Kruszewska J.S."/>
            <person name="Biernat P."/>
            <person name="Pawlowska J."/>
        </authorList>
    </citation>
    <scope>NUCLEOTIDE SEQUENCE</scope>
    <source>
        <strain evidence="5">WA0000018081</strain>
    </source>
</reference>
<feature type="compositionally biased region" description="Polar residues" evidence="1">
    <location>
        <begin position="1794"/>
        <end position="1811"/>
    </location>
</feature>
<evidence type="ECO:0000259" key="4">
    <source>
        <dbReference type="Pfam" id="PF25038"/>
    </source>
</evidence>
<dbReference type="Pfam" id="PF21678">
    <property type="entry name" value="Csf1_N"/>
    <property type="match status" value="1"/>
</dbReference>
<keyword evidence="2" id="KW-0812">Transmembrane</keyword>
<feature type="region of interest" description="Disordered" evidence="1">
    <location>
        <begin position="1789"/>
        <end position="1811"/>
    </location>
</feature>
<evidence type="ECO:0000313" key="5">
    <source>
        <dbReference type="EMBL" id="KAG2229708.1"/>
    </source>
</evidence>
<dbReference type="InterPro" id="IPR056779">
    <property type="entry name" value="Csf1_C"/>
</dbReference>
<feature type="compositionally biased region" description="Low complexity" evidence="1">
    <location>
        <begin position="1058"/>
        <end position="1070"/>
    </location>
</feature>